<protein>
    <recommendedName>
        <fullName evidence="8">Probable membrane transporter protein</fullName>
    </recommendedName>
</protein>
<dbReference type="PANTHER" id="PTHR30269:SF37">
    <property type="entry name" value="MEMBRANE TRANSPORTER PROTEIN"/>
    <property type="match status" value="1"/>
</dbReference>
<organism evidence="9 10">
    <name type="scientific">Aromatoleum tolulyticum</name>
    <dbReference type="NCBI Taxonomy" id="34027"/>
    <lineage>
        <taxon>Bacteria</taxon>
        <taxon>Pseudomonadati</taxon>
        <taxon>Pseudomonadota</taxon>
        <taxon>Betaproteobacteria</taxon>
        <taxon>Rhodocyclales</taxon>
        <taxon>Rhodocyclaceae</taxon>
        <taxon>Aromatoleum</taxon>
    </lineage>
</organism>
<evidence type="ECO:0000313" key="9">
    <source>
        <dbReference type="EMBL" id="SIQ59182.1"/>
    </source>
</evidence>
<feature type="transmembrane region" description="Helical" evidence="8">
    <location>
        <begin position="74"/>
        <end position="93"/>
    </location>
</feature>
<dbReference type="OrthoDB" id="7028171at2"/>
<evidence type="ECO:0000256" key="2">
    <source>
        <dbReference type="ARBA" id="ARBA00009142"/>
    </source>
</evidence>
<dbReference type="RefSeq" id="WP_076601863.1">
    <property type="nucleotide sequence ID" value="NZ_FTMD01000005.1"/>
</dbReference>
<evidence type="ECO:0000256" key="8">
    <source>
        <dbReference type="RuleBase" id="RU363041"/>
    </source>
</evidence>
<evidence type="ECO:0000256" key="6">
    <source>
        <dbReference type="ARBA" id="ARBA00022989"/>
    </source>
</evidence>
<keyword evidence="5 8" id="KW-0812">Transmembrane</keyword>
<gene>
    <name evidence="9" type="ORF">SAMN05421829_105178</name>
</gene>
<dbReference type="InterPro" id="IPR002781">
    <property type="entry name" value="TM_pro_TauE-like"/>
</dbReference>
<evidence type="ECO:0000256" key="1">
    <source>
        <dbReference type="ARBA" id="ARBA00004651"/>
    </source>
</evidence>
<keyword evidence="3" id="KW-0813">Transport</keyword>
<dbReference type="Pfam" id="PF01925">
    <property type="entry name" value="TauE"/>
    <property type="match status" value="1"/>
</dbReference>
<sequence>MTFDTAGWIVAGIAVLLTGVSKSGLGGAFGGLAVPFMSLWITPAQAAAVMLPLLVFIDWIGIRAYWGKWSKEEIRILLPAAALGMLIGSAVFGWMPEKAVKGCVGAIAVLFSLDRIFGLRARLKMSRPPGKMTGLFWGAVSGFTSTIAHAGSPPLLVYLLNRGLPKGTFVATTVIFFTAVNAVKIVPYIALGLFSWESLKMSLLLAPVAPIGVWIGLKALKRIPERAFFVFATVMLGVSGVKLLWDAFA</sequence>
<dbReference type="STRING" id="34027.SAMN05421829_105178"/>
<accession>A0A1N6U0N8</accession>
<feature type="transmembrane region" description="Helical" evidence="8">
    <location>
        <begin position="227"/>
        <end position="245"/>
    </location>
</feature>
<keyword evidence="7 8" id="KW-0472">Membrane</keyword>
<keyword evidence="10" id="KW-1185">Reference proteome</keyword>
<evidence type="ECO:0000256" key="3">
    <source>
        <dbReference type="ARBA" id="ARBA00022448"/>
    </source>
</evidence>
<keyword evidence="4 8" id="KW-1003">Cell membrane</keyword>
<name>A0A1N6U0N8_9RHOO</name>
<evidence type="ECO:0000256" key="4">
    <source>
        <dbReference type="ARBA" id="ARBA00022475"/>
    </source>
</evidence>
<feature type="transmembrane region" description="Helical" evidence="8">
    <location>
        <begin position="202"/>
        <end position="220"/>
    </location>
</feature>
<keyword evidence="6 8" id="KW-1133">Transmembrane helix</keyword>
<dbReference type="PANTHER" id="PTHR30269">
    <property type="entry name" value="TRANSMEMBRANE PROTEIN YFCA"/>
    <property type="match status" value="1"/>
</dbReference>
<evidence type="ECO:0000313" key="10">
    <source>
        <dbReference type="Proteomes" id="UP000186819"/>
    </source>
</evidence>
<dbReference type="EMBL" id="FTMD01000005">
    <property type="protein sequence ID" value="SIQ59182.1"/>
    <property type="molecule type" value="Genomic_DNA"/>
</dbReference>
<dbReference type="InterPro" id="IPR052017">
    <property type="entry name" value="TSUP"/>
</dbReference>
<evidence type="ECO:0000256" key="7">
    <source>
        <dbReference type="ARBA" id="ARBA00023136"/>
    </source>
</evidence>
<feature type="transmembrane region" description="Helical" evidence="8">
    <location>
        <begin position="169"/>
        <end position="190"/>
    </location>
</feature>
<reference evidence="10" key="1">
    <citation type="submission" date="2017-01" db="EMBL/GenBank/DDBJ databases">
        <authorList>
            <person name="Varghese N."/>
            <person name="Submissions S."/>
        </authorList>
    </citation>
    <scope>NUCLEOTIDE SEQUENCE [LARGE SCALE GENOMIC DNA]</scope>
    <source>
        <strain evidence="10">ATCC 51758</strain>
    </source>
</reference>
<comment type="subcellular location">
    <subcellularLocation>
        <location evidence="1 8">Cell membrane</location>
        <topology evidence="1 8">Multi-pass membrane protein</topology>
    </subcellularLocation>
</comment>
<comment type="similarity">
    <text evidence="2 8">Belongs to the 4-toluene sulfonate uptake permease (TSUP) (TC 2.A.102) family.</text>
</comment>
<feature type="transmembrane region" description="Helical" evidence="8">
    <location>
        <begin position="38"/>
        <end position="62"/>
    </location>
</feature>
<evidence type="ECO:0000256" key="5">
    <source>
        <dbReference type="ARBA" id="ARBA00022692"/>
    </source>
</evidence>
<dbReference type="AlphaFoldDB" id="A0A1N6U0N8"/>
<dbReference type="Proteomes" id="UP000186819">
    <property type="component" value="Unassembled WGS sequence"/>
</dbReference>
<proteinExistence type="inferred from homology"/>
<dbReference type="GO" id="GO:0005886">
    <property type="term" value="C:plasma membrane"/>
    <property type="evidence" value="ECO:0007669"/>
    <property type="project" value="UniProtKB-SubCell"/>
</dbReference>